<dbReference type="AlphaFoldDB" id="Q3ZJ59"/>
<reference evidence="1" key="1">
    <citation type="journal article" date="2001" name="Nucleic Acids Res.">
        <title>Rapid evolution of the DNA-binding site in LAGLIDADG homing endonucleases.</title>
        <authorList>
            <person name="Lucas P."/>
            <person name="Otis C."/>
            <person name="Mercier J.P."/>
            <person name="Turmel M."/>
            <person name="Lemieux C."/>
        </authorList>
    </citation>
    <scope>NUCLEOTIDE SEQUENCE</scope>
    <source>
        <strain evidence="1">UTEX 1912</strain>
    </source>
</reference>
<reference evidence="1" key="4">
    <citation type="journal article" date="2006" name="BMC Biol.">
        <title>The complete chloroplast DNA sequence of the green alga Oltmannsiellopsis viridis reveals a distinctive quadripartite architecture in the chloroplast genome of early diverging ulvophytes.</title>
        <authorList>
            <person name="Pombert J.F."/>
            <person name="Lemieux C."/>
            <person name="Turmel M."/>
        </authorList>
    </citation>
    <scope>NUCLEOTIDE SEQUENCE</scope>
    <source>
        <strain evidence="1">UTEX 1912</strain>
    </source>
</reference>
<keyword evidence="1" id="KW-0934">Plastid</keyword>
<dbReference type="InterPro" id="IPR027434">
    <property type="entry name" value="Homing_endonucl"/>
</dbReference>
<sequence length="156" mass="17810">MENNLFELDFKNLKKTDIAWLAGLFEGEAYFGLDNRSATRYKVSTSPPAPYIRISMTDENVIAKVSKLVNKSYFSPQRLTVTKKQVYICHIGDRSTLKLLLPLILSYMGLRRQKTILECLKALKDWEGWYLKGGRKKMASQGSLSKAIKKKLSTDP</sequence>
<keyword evidence="1" id="KW-0150">Chloroplast</keyword>
<dbReference type="RefSeq" id="YP_636208.1">
    <property type="nucleotide sequence ID" value="NC_008114.1"/>
</dbReference>
<keyword evidence="1" id="KW-0378">Hydrolase</keyword>
<geneLocation type="chloroplast" evidence="1"/>
<organism evidence="1">
    <name type="scientific">Tupiella akineta</name>
    <name type="common">Green alga</name>
    <name type="synonym">Pseudendoclonium akinetum</name>
    <dbReference type="NCBI Taxonomy" id="160070"/>
    <lineage>
        <taxon>Eukaryota</taxon>
        <taxon>Viridiplantae</taxon>
        <taxon>Chlorophyta</taxon>
        <taxon>core chlorophytes</taxon>
        <taxon>Ulvophyceae</taxon>
        <taxon>OUU clade</taxon>
        <taxon>Ulotrichales</taxon>
        <taxon>Tupiellaceae</taxon>
        <taxon>Tupiella</taxon>
    </lineage>
</organism>
<reference evidence="1" key="2">
    <citation type="submission" date="2004-11" db="EMBL/GenBank/DDBJ databases">
        <authorList>
            <person name="Pombert J.-F."/>
            <person name="Otis C."/>
            <person name="Lemieux C."/>
            <person name="Turmel M."/>
        </authorList>
    </citation>
    <scope>NUCLEOTIDE SEQUENCE</scope>
    <source>
        <strain evidence="1">UTEX 1912</strain>
    </source>
</reference>
<dbReference type="Gene3D" id="3.10.28.10">
    <property type="entry name" value="Homing endonucleases"/>
    <property type="match status" value="1"/>
</dbReference>
<gene>
    <name evidence="1" type="primary">psbA</name>
</gene>
<keyword evidence="1" id="KW-0540">Nuclease</keyword>
<dbReference type="EMBL" id="AY835431">
    <property type="protein sequence ID" value="AAV80632.1"/>
    <property type="molecule type" value="Genomic_DNA"/>
</dbReference>
<accession>Q3ZJ59</accession>
<keyword evidence="1" id="KW-0255">Endonuclease</keyword>
<dbReference type="GO" id="GO:0004519">
    <property type="term" value="F:endonuclease activity"/>
    <property type="evidence" value="ECO:0007669"/>
    <property type="project" value="UniProtKB-KW"/>
</dbReference>
<reference evidence="1" key="3">
    <citation type="journal article" date="2005" name="Mol. Biol. Evol.">
        <title>The chloroplast genome sequence of the green alga Pseudendoclonium akinetum (Ulvophyceae) reveals unusual structural features and new insights into the branching order of chlorophyte lineages.</title>
        <authorList>
            <person name="Pombert J.F."/>
            <person name="Otis C."/>
            <person name="Lemieux C."/>
            <person name="Turmel M."/>
        </authorList>
    </citation>
    <scope>NUCLEOTIDE SEQUENCE</scope>
    <source>
        <strain evidence="1">UTEX 1912</strain>
    </source>
</reference>
<dbReference type="SUPFAM" id="SSF55608">
    <property type="entry name" value="Homing endonucleases"/>
    <property type="match status" value="1"/>
</dbReference>
<proteinExistence type="predicted"/>
<name>Q3ZJ59_TUPAK</name>
<evidence type="ECO:0000313" key="1">
    <source>
        <dbReference type="EMBL" id="AAV80632.1"/>
    </source>
</evidence>
<protein>
    <submittedName>
        <fullName evidence="1">Putative site-specific DNA endonuclease</fullName>
    </submittedName>
</protein>